<dbReference type="SUPFAM" id="SSF54523">
    <property type="entry name" value="Pili subunits"/>
    <property type="match status" value="1"/>
</dbReference>
<comment type="caution">
    <text evidence="3">The sequence shown here is derived from an EMBL/GenBank/DDBJ whole genome shotgun (WGS) entry which is preliminary data.</text>
</comment>
<evidence type="ECO:0000259" key="2">
    <source>
        <dbReference type="Pfam" id="PF07596"/>
    </source>
</evidence>
<organism evidence="3 4">
    <name type="scientific">Bythopirellula polymerisocia</name>
    <dbReference type="NCBI Taxonomy" id="2528003"/>
    <lineage>
        <taxon>Bacteria</taxon>
        <taxon>Pseudomonadati</taxon>
        <taxon>Planctomycetota</taxon>
        <taxon>Planctomycetia</taxon>
        <taxon>Pirellulales</taxon>
        <taxon>Lacipirellulaceae</taxon>
        <taxon>Bythopirellula</taxon>
    </lineage>
</organism>
<reference evidence="3 4" key="1">
    <citation type="submission" date="2019-02" db="EMBL/GenBank/DDBJ databases">
        <title>Deep-cultivation of Planctomycetes and their phenomic and genomic characterization uncovers novel biology.</title>
        <authorList>
            <person name="Wiegand S."/>
            <person name="Jogler M."/>
            <person name="Boedeker C."/>
            <person name="Pinto D."/>
            <person name="Vollmers J."/>
            <person name="Rivas-Marin E."/>
            <person name="Kohn T."/>
            <person name="Peeters S.H."/>
            <person name="Heuer A."/>
            <person name="Rast P."/>
            <person name="Oberbeckmann S."/>
            <person name="Bunk B."/>
            <person name="Jeske O."/>
            <person name="Meyerdierks A."/>
            <person name="Storesund J.E."/>
            <person name="Kallscheuer N."/>
            <person name="Luecker S."/>
            <person name="Lage O.M."/>
            <person name="Pohl T."/>
            <person name="Merkel B.J."/>
            <person name="Hornburger P."/>
            <person name="Mueller R.-W."/>
            <person name="Bruemmer F."/>
            <person name="Labrenz M."/>
            <person name="Spormann A.M."/>
            <person name="Op Den Camp H."/>
            <person name="Overmann J."/>
            <person name="Amann R."/>
            <person name="Jetten M.S.M."/>
            <person name="Mascher T."/>
            <person name="Medema M.H."/>
            <person name="Devos D.P."/>
            <person name="Kaster A.-K."/>
            <person name="Ovreas L."/>
            <person name="Rohde M."/>
            <person name="Galperin M.Y."/>
            <person name="Jogler C."/>
        </authorList>
    </citation>
    <scope>NUCLEOTIDE SEQUENCE [LARGE SCALE GENOMIC DNA]</scope>
    <source>
        <strain evidence="3 4">Pla144</strain>
    </source>
</reference>
<gene>
    <name evidence="3" type="ORF">Pla144_19730</name>
</gene>
<evidence type="ECO:0000313" key="4">
    <source>
        <dbReference type="Proteomes" id="UP000318437"/>
    </source>
</evidence>
<sequence>MSQISSNSCVSKHPWNYEKTPFQRHLLSPQIRCYPREMIHSRTRAFTLVELLVVIAIIGVLVALLLPAVQSARATARRMQCTNKLKQWGLAMHMHHDSKLQLPLGSSAPGPGNQPPRQTWVRYLWPYIEQRTIATIDDTKVAFYLPPGTVHGTLEGATGQYVDLYRCPDDAEGADQTIGKYQRRRGNYVVNWGNVRYGQTRERILGKTVSVEDLPQSPFSHIEGNRWQPRKTSFADLVDGTSNTLMMSETLMGQVGTDSDWRGDIHNDSGVFRFHTLRTPNTSVADEIINGWFEDTGDPHMPAVAGGAREQVSAARSRHPGGVNVLYCDGSVHFVDEGISLDVWMAQGTMNGGETIGG</sequence>
<name>A0A5C6CYW7_9BACT</name>
<dbReference type="InterPro" id="IPR045584">
    <property type="entry name" value="Pilin-like"/>
</dbReference>
<dbReference type="EMBL" id="SJPS01000002">
    <property type="protein sequence ID" value="TWU28681.1"/>
    <property type="molecule type" value="Genomic_DNA"/>
</dbReference>
<keyword evidence="1" id="KW-0812">Transmembrane</keyword>
<dbReference type="NCBIfam" id="TIGR02532">
    <property type="entry name" value="IV_pilin_GFxxxE"/>
    <property type="match status" value="1"/>
</dbReference>
<dbReference type="InterPro" id="IPR027558">
    <property type="entry name" value="Pre_pil_HX9DG_C"/>
</dbReference>
<dbReference type="Pfam" id="PF07963">
    <property type="entry name" value="N_methyl"/>
    <property type="match status" value="1"/>
</dbReference>
<evidence type="ECO:0000256" key="1">
    <source>
        <dbReference type="SAM" id="Phobius"/>
    </source>
</evidence>
<keyword evidence="1" id="KW-1133">Transmembrane helix</keyword>
<protein>
    <recommendedName>
        <fullName evidence="2">DUF1559 domain-containing protein</fullName>
    </recommendedName>
</protein>
<proteinExistence type="predicted"/>
<dbReference type="PANTHER" id="PTHR30093">
    <property type="entry name" value="GENERAL SECRETION PATHWAY PROTEIN G"/>
    <property type="match status" value="1"/>
</dbReference>
<accession>A0A5C6CYW7</accession>
<dbReference type="InterPro" id="IPR011453">
    <property type="entry name" value="DUF1559"/>
</dbReference>
<dbReference type="NCBIfam" id="TIGR04294">
    <property type="entry name" value="pre_pil_HX9DG"/>
    <property type="match status" value="1"/>
</dbReference>
<keyword evidence="4" id="KW-1185">Reference proteome</keyword>
<dbReference type="Gene3D" id="3.30.700.10">
    <property type="entry name" value="Glycoprotein, Type 4 Pilin"/>
    <property type="match status" value="1"/>
</dbReference>
<feature type="domain" description="DUF1559" evidence="2">
    <location>
        <begin position="70"/>
        <end position="339"/>
    </location>
</feature>
<dbReference type="AlphaFoldDB" id="A0A5C6CYW7"/>
<dbReference type="Pfam" id="PF07596">
    <property type="entry name" value="SBP_bac_10"/>
    <property type="match status" value="1"/>
</dbReference>
<dbReference type="PANTHER" id="PTHR30093:SF2">
    <property type="entry name" value="TYPE II SECRETION SYSTEM PROTEIN H"/>
    <property type="match status" value="1"/>
</dbReference>
<keyword evidence="1" id="KW-0472">Membrane</keyword>
<feature type="transmembrane region" description="Helical" evidence="1">
    <location>
        <begin position="45"/>
        <end position="69"/>
    </location>
</feature>
<dbReference type="InterPro" id="IPR012902">
    <property type="entry name" value="N_methyl_site"/>
</dbReference>
<evidence type="ECO:0000313" key="3">
    <source>
        <dbReference type="EMBL" id="TWU28681.1"/>
    </source>
</evidence>
<dbReference type="Proteomes" id="UP000318437">
    <property type="component" value="Unassembled WGS sequence"/>
</dbReference>